<dbReference type="PANTHER" id="PTHR45925">
    <property type="entry name" value="ZINC FINGER PROTEIN"/>
    <property type="match status" value="1"/>
</dbReference>
<evidence type="ECO:0000256" key="7">
    <source>
        <dbReference type="ARBA" id="ARBA00023015"/>
    </source>
</evidence>
<dbReference type="AlphaFoldDB" id="A0A1V9Y1H4"/>
<dbReference type="PANTHER" id="PTHR45925:SF1">
    <property type="entry name" value="ZINC FINGER PROTEIN 219"/>
    <property type="match status" value="1"/>
</dbReference>
<comment type="subcellular location">
    <subcellularLocation>
        <location evidence="1">Nucleus</location>
    </subcellularLocation>
</comment>
<keyword evidence="7" id="KW-0805">Transcription regulation</keyword>
<evidence type="ECO:0000313" key="14">
    <source>
        <dbReference type="EMBL" id="OQR79551.1"/>
    </source>
</evidence>
<protein>
    <submittedName>
        <fullName evidence="14">Zinc finger protein-like</fullName>
    </submittedName>
</protein>
<feature type="region of interest" description="Disordered" evidence="12">
    <location>
        <begin position="1"/>
        <end position="35"/>
    </location>
</feature>
<dbReference type="FunFam" id="3.30.160.60:FF:000075">
    <property type="entry name" value="Putative zinc finger protein 536"/>
    <property type="match status" value="1"/>
</dbReference>
<keyword evidence="5 11" id="KW-0863">Zinc-finger</keyword>
<keyword evidence="10" id="KW-0539">Nucleus</keyword>
<reference evidence="14 15" key="1">
    <citation type="journal article" date="2017" name="Gigascience">
        <title>Draft genome of the honey bee ectoparasitic mite, Tropilaelaps mercedesae, is shaped by the parasitic life history.</title>
        <authorList>
            <person name="Dong X."/>
            <person name="Armstrong S.D."/>
            <person name="Xia D."/>
            <person name="Makepeace B.L."/>
            <person name="Darby A.C."/>
            <person name="Kadowaki T."/>
        </authorList>
    </citation>
    <scope>NUCLEOTIDE SEQUENCE [LARGE SCALE GENOMIC DNA]</scope>
    <source>
        <strain evidence="14">Wuxi-XJTLU</strain>
    </source>
</reference>
<comment type="caution">
    <text evidence="14">The sequence shown here is derived from an EMBL/GenBank/DDBJ whole genome shotgun (WGS) entry which is preliminary data.</text>
</comment>
<organism evidence="14 15">
    <name type="scientific">Tropilaelaps mercedesae</name>
    <dbReference type="NCBI Taxonomy" id="418985"/>
    <lineage>
        <taxon>Eukaryota</taxon>
        <taxon>Metazoa</taxon>
        <taxon>Ecdysozoa</taxon>
        <taxon>Arthropoda</taxon>
        <taxon>Chelicerata</taxon>
        <taxon>Arachnida</taxon>
        <taxon>Acari</taxon>
        <taxon>Parasitiformes</taxon>
        <taxon>Mesostigmata</taxon>
        <taxon>Gamasina</taxon>
        <taxon>Dermanyssoidea</taxon>
        <taxon>Laelapidae</taxon>
        <taxon>Tropilaelaps</taxon>
    </lineage>
</organism>
<dbReference type="PROSITE" id="PS50157">
    <property type="entry name" value="ZINC_FINGER_C2H2_2"/>
    <property type="match status" value="1"/>
</dbReference>
<dbReference type="InterPro" id="IPR013087">
    <property type="entry name" value="Znf_C2H2_type"/>
</dbReference>
<dbReference type="InParanoid" id="A0A1V9Y1H4"/>
<comment type="similarity">
    <text evidence="2">Belongs to the krueppel C2H2-type zinc-finger protein family.</text>
</comment>
<dbReference type="InterPro" id="IPR036236">
    <property type="entry name" value="Znf_C2H2_sf"/>
</dbReference>
<feature type="region of interest" description="Disordered" evidence="12">
    <location>
        <begin position="88"/>
        <end position="163"/>
    </location>
</feature>
<dbReference type="GO" id="GO:0008270">
    <property type="term" value="F:zinc ion binding"/>
    <property type="evidence" value="ECO:0007669"/>
    <property type="project" value="UniProtKB-KW"/>
</dbReference>
<dbReference type="GO" id="GO:0000981">
    <property type="term" value="F:DNA-binding transcription factor activity, RNA polymerase II-specific"/>
    <property type="evidence" value="ECO:0007669"/>
    <property type="project" value="TreeGrafter"/>
</dbReference>
<dbReference type="GO" id="GO:0000978">
    <property type="term" value="F:RNA polymerase II cis-regulatory region sequence-specific DNA binding"/>
    <property type="evidence" value="ECO:0007669"/>
    <property type="project" value="TreeGrafter"/>
</dbReference>
<dbReference type="EMBL" id="MNPL01000962">
    <property type="protein sequence ID" value="OQR79551.1"/>
    <property type="molecule type" value="Genomic_DNA"/>
</dbReference>
<evidence type="ECO:0000256" key="9">
    <source>
        <dbReference type="ARBA" id="ARBA00023163"/>
    </source>
</evidence>
<keyword evidence="8" id="KW-0238">DNA-binding</keyword>
<evidence type="ECO:0000256" key="6">
    <source>
        <dbReference type="ARBA" id="ARBA00022833"/>
    </source>
</evidence>
<evidence type="ECO:0000256" key="1">
    <source>
        <dbReference type="ARBA" id="ARBA00004123"/>
    </source>
</evidence>
<dbReference type="InterPro" id="IPR051967">
    <property type="entry name" value="Krueppel_C2H2-ZF"/>
</dbReference>
<dbReference type="SMART" id="SM00355">
    <property type="entry name" value="ZnF_C2H2"/>
    <property type="match status" value="2"/>
</dbReference>
<dbReference type="Proteomes" id="UP000192247">
    <property type="component" value="Unassembled WGS sequence"/>
</dbReference>
<proteinExistence type="inferred from homology"/>
<evidence type="ECO:0000256" key="12">
    <source>
        <dbReference type="SAM" id="MobiDB-lite"/>
    </source>
</evidence>
<gene>
    <name evidence="14" type="ORF">BIW11_00134</name>
</gene>
<evidence type="ECO:0000256" key="10">
    <source>
        <dbReference type="ARBA" id="ARBA00023242"/>
    </source>
</evidence>
<evidence type="ECO:0000256" key="5">
    <source>
        <dbReference type="ARBA" id="ARBA00022771"/>
    </source>
</evidence>
<keyword evidence="9" id="KW-0804">Transcription</keyword>
<keyword evidence="3" id="KW-0479">Metal-binding</keyword>
<evidence type="ECO:0000256" key="3">
    <source>
        <dbReference type="ARBA" id="ARBA00022723"/>
    </source>
</evidence>
<feature type="compositionally biased region" description="Polar residues" evidence="12">
    <location>
        <begin position="25"/>
        <end position="35"/>
    </location>
</feature>
<evidence type="ECO:0000313" key="15">
    <source>
        <dbReference type="Proteomes" id="UP000192247"/>
    </source>
</evidence>
<dbReference type="Gene3D" id="3.30.160.60">
    <property type="entry name" value="Classic Zinc Finger"/>
    <property type="match status" value="2"/>
</dbReference>
<keyword evidence="6" id="KW-0862">Zinc</keyword>
<accession>A0A1V9Y1H4</accession>
<dbReference type="Pfam" id="PF13909">
    <property type="entry name" value="zf-H2C2_5"/>
    <property type="match status" value="1"/>
</dbReference>
<dbReference type="GO" id="GO:0005634">
    <property type="term" value="C:nucleus"/>
    <property type="evidence" value="ECO:0007669"/>
    <property type="project" value="UniProtKB-SubCell"/>
</dbReference>
<dbReference type="OrthoDB" id="6435369at2759"/>
<dbReference type="PROSITE" id="PS00028">
    <property type="entry name" value="ZINC_FINGER_C2H2_1"/>
    <property type="match status" value="1"/>
</dbReference>
<sequence>MESDAGHVEVDGAWYIQQEHPASFDTDSSDGQHAQRISTIAPLKINNFPAGSSSSVHQPHHYASLQQQNHLEQDHERQLVLSSLTGDDTLITHDYPPDYSADPQQQAQPPSVSSYPPEHRHRHHQQPQTHQSRHHADGAATLHRSSSTQVQHMRSTSTTSTMQKSFRMDALQQKYWPQKLFSSPAGLSRLNSRLGGGHVTGGQPRLVSGGSNSGGGNSSGAIDRKTCPVCLRRFRDGYDVRVHMRSHTRERPFPCPHCDYRASTKGSLKAHLLNKHSLQ</sequence>
<feature type="compositionally biased region" description="Basic and acidic residues" evidence="12">
    <location>
        <begin position="1"/>
        <end position="10"/>
    </location>
</feature>
<evidence type="ECO:0000256" key="11">
    <source>
        <dbReference type="PROSITE-ProRule" id="PRU00042"/>
    </source>
</evidence>
<evidence type="ECO:0000256" key="4">
    <source>
        <dbReference type="ARBA" id="ARBA00022737"/>
    </source>
</evidence>
<evidence type="ECO:0000256" key="2">
    <source>
        <dbReference type="ARBA" id="ARBA00006991"/>
    </source>
</evidence>
<feature type="domain" description="C2H2-type" evidence="13">
    <location>
        <begin position="225"/>
        <end position="252"/>
    </location>
</feature>
<feature type="compositionally biased region" description="Low complexity" evidence="12">
    <location>
        <begin position="97"/>
        <end position="116"/>
    </location>
</feature>
<dbReference type="STRING" id="418985.A0A1V9Y1H4"/>
<dbReference type="SUPFAM" id="SSF57667">
    <property type="entry name" value="beta-beta-alpha zinc fingers"/>
    <property type="match status" value="1"/>
</dbReference>
<keyword evidence="4" id="KW-0677">Repeat</keyword>
<name>A0A1V9Y1H4_9ACAR</name>
<feature type="compositionally biased region" description="Polar residues" evidence="12">
    <location>
        <begin position="143"/>
        <end position="163"/>
    </location>
</feature>
<keyword evidence="15" id="KW-1185">Reference proteome</keyword>
<evidence type="ECO:0000259" key="13">
    <source>
        <dbReference type="PROSITE" id="PS50157"/>
    </source>
</evidence>
<feature type="region of interest" description="Disordered" evidence="12">
    <location>
        <begin position="194"/>
        <end position="222"/>
    </location>
</feature>
<evidence type="ECO:0000256" key="8">
    <source>
        <dbReference type="ARBA" id="ARBA00023125"/>
    </source>
</evidence>